<proteinExistence type="predicted"/>
<name>A0A9R1WCM7_LACSA</name>
<evidence type="ECO:0000313" key="4">
    <source>
        <dbReference type="Proteomes" id="UP000235145"/>
    </source>
</evidence>
<dbReference type="InterPro" id="IPR035979">
    <property type="entry name" value="RBD_domain_sf"/>
</dbReference>
<feature type="domain" description="RRM" evidence="2">
    <location>
        <begin position="25"/>
        <end position="97"/>
    </location>
</feature>
<sequence length="229" mass="25615">MVPKSDAEETPVAVVTVDPSSEAARQLYVGNIPRTTNNDELQKVFEEHGVVEKVEVDSIWTYELLNVLEFNSASKRMSVIGHEEFGNHLLLCKGADRNQFEENAKEHVNEKICHPNFKARESLEQPSEIPHTRFTASFRALVILVVSVILVCMLVVECRQGPYLISVGCGRGPYLIAVECGRSPYLLEAECGWGPYLLECRQGPYLLEAECGWGPYLLECGRSPYLLVA</sequence>
<dbReference type="EMBL" id="NBSK02000002">
    <property type="protein sequence ID" value="KAJ0220392.1"/>
    <property type="molecule type" value="Genomic_DNA"/>
</dbReference>
<gene>
    <name evidence="3" type="ORF">LSAT_V11C200051690</name>
</gene>
<dbReference type="InterPro" id="IPR000504">
    <property type="entry name" value="RRM_dom"/>
</dbReference>
<dbReference type="Pfam" id="PF00076">
    <property type="entry name" value="RRM_1"/>
    <property type="match status" value="1"/>
</dbReference>
<accession>A0A9R1WCM7</accession>
<dbReference type="Proteomes" id="UP000235145">
    <property type="component" value="Unassembled WGS sequence"/>
</dbReference>
<dbReference type="SUPFAM" id="SSF54928">
    <property type="entry name" value="RNA-binding domain, RBD"/>
    <property type="match status" value="1"/>
</dbReference>
<dbReference type="GO" id="GO:0003723">
    <property type="term" value="F:RNA binding"/>
    <property type="evidence" value="ECO:0007669"/>
    <property type="project" value="UniProtKB-UniRule"/>
</dbReference>
<keyword evidence="1" id="KW-0694">RNA-binding</keyword>
<dbReference type="PROSITE" id="PS50102">
    <property type="entry name" value="RRM"/>
    <property type="match status" value="1"/>
</dbReference>
<evidence type="ECO:0000313" key="3">
    <source>
        <dbReference type="EMBL" id="KAJ0220392.1"/>
    </source>
</evidence>
<reference evidence="3 4" key="1">
    <citation type="journal article" date="2017" name="Nat. Commun.">
        <title>Genome assembly with in vitro proximity ligation data and whole-genome triplication in lettuce.</title>
        <authorList>
            <person name="Reyes-Chin-Wo S."/>
            <person name="Wang Z."/>
            <person name="Yang X."/>
            <person name="Kozik A."/>
            <person name="Arikit S."/>
            <person name="Song C."/>
            <person name="Xia L."/>
            <person name="Froenicke L."/>
            <person name="Lavelle D.O."/>
            <person name="Truco M.J."/>
            <person name="Xia R."/>
            <person name="Zhu S."/>
            <person name="Xu C."/>
            <person name="Xu H."/>
            <person name="Xu X."/>
            <person name="Cox K."/>
            <person name="Korf I."/>
            <person name="Meyers B.C."/>
            <person name="Michelmore R.W."/>
        </authorList>
    </citation>
    <scope>NUCLEOTIDE SEQUENCE [LARGE SCALE GENOMIC DNA]</scope>
    <source>
        <strain evidence="4">cv. Salinas</strain>
        <tissue evidence="3">Seedlings</tissue>
    </source>
</reference>
<dbReference type="GO" id="GO:0000166">
    <property type="term" value="F:nucleotide binding"/>
    <property type="evidence" value="ECO:0007669"/>
    <property type="project" value="InterPro"/>
</dbReference>
<protein>
    <recommendedName>
        <fullName evidence="2">RRM domain-containing protein</fullName>
    </recommendedName>
</protein>
<evidence type="ECO:0000256" key="1">
    <source>
        <dbReference type="PROSITE-ProRule" id="PRU00176"/>
    </source>
</evidence>
<keyword evidence="4" id="KW-1185">Reference proteome</keyword>
<dbReference type="AlphaFoldDB" id="A0A9R1WCM7"/>
<dbReference type="SUPFAM" id="SSF81660">
    <property type="entry name" value="Metal cation-transporting ATPase, ATP-binding domain N"/>
    <property type="match status" value="1"/>
</dbReference>
<comment type="caution">
    <text evidence="3">The sequence shown here is derived from an EMBL/GenBank/DDBJ whole genome shotgun (WGS) entry which is preliminary data.</text>
</comment>
<dbReference type="InterPro" id="IPR023299">
    <property type="entry name" value="ATPase_P-typ_cyto_dom_N"/>
</dbReference>
<evidence type="ECO:0000259" key="2">
    <source>
        <dbReference type="PROSITE" id="PS50102"/>
    </source>
</evidence>
<organism evidence="3 4">
    <name type="scientific">Lactuca sativa</name>
    <name type="common">Garden lettuce</name>
    <dbReference type="NCBI Taxonomy" id="4236"/>
    <lineage>
        <taxon>Eukaryota</taxon>
        <taxon>Viridiplantae</taxon>
        <taxon>Streptophyta</taxon>
        <taxon>Embryophyta</taxon>
        <taxon>Tracheophyta</taxon>
        <taxon>Spermatophyta</taxon>
        <taxon>Magnoliopsida</taxon>
        <taxon>eudicotyledons</taxon>
        <taxon>Gunneridae</taxon>
        <taxon>Pentapetalae</taxon>
        <taxon>asterids</taxon>
        <taxon>campanulids</taxon>
        <taxon>Asterales</taxon>
        <taxon>Asteraceae</taxon>
        <taxon>Cichorioideae</taxon>
        <taxon>Cichorieae</taxon>
        <taxon>Lactucinae</taxon>
        <taxon>Lactuca</taxon>
    </lineage>
</organism>
<dbReference type="Gene3D" id="3.40.1110.10">
    <property type="entry name" value="Calcium-transporting ATPase, cytoplasmic domain N"/>
    <property type="match status" value="1"/>
</dbReference>